<evidence type="ECO:0000256" key="4">
    <source>
        <dbReference type="ARBA" id="ARBA00022692"/>
    </source>
</evidence>
<gene>
    <name evidence="12" type="ORF">P8A28_07665</name>
</gene>
<dbReference type="InterPro" id="IPR050482">
    <property type="entry name" value="Sensor_HK_TwoCompSys"/>
</dbReference>
<feature type="transmembrane region" description="Helical" evidence="9">
    <location>
        <begin position="186"/>
        <end position="204"/>
    </location>
</feature>
<evidence type="ECO:0000313" key="12">
    <source>
        <dbReference type="EMBL" id="MDL2332814.1"/>
    </source>
</evidence>
<dbReference type="InterPro" id="IPR003594">
    <property type="entry name" value="HATPase_dom"/>
</dbReference>
<evidence type="ECO:0000313" key="13">
    <source>
        <dbReference type="Proteomes" id="UP001171122"/>
    </source>
</evidence>
<dbReference type="RefSeq" id="WP_285520403.1">
    <property type="nucleotide sequence ID" value="NZ_JARQXC010000009.1"/>
</dbReference>
<sequence>MKWLAIFLLYFFATPALAQSTDAPCIAKISAVFASKAAADGRRPAESEWEAVDLPDNWQRRHPEFEGGSVWYRIHWRYECFDKTTPQRVALLLPSIVLAGEVFINGQLLYSDEHLSEPLSRSWNTPHQWTLPEAWLQDGDNLLEVRVVGPGSGQSVGLGPVVLGDPKVIEHQFADIQWNNRTLFEINIIVSAVIGILFFCIWAVRPDQTFYGWYALSSLFWVAFIANILVTSPWPFANSLTMARANMMALLLSIVCFCLFTWSFGGLVRPRLTRALWIVTGFFLFATAFTPEAWIGQVLRVSFLIATFIFLSNIVLFIIHAFRTREKEHAILAASMLVLPILSVSDILVLFGLYQAKPTFPYTNIALTLALSAIVGLRHARNLKCIERYNEDLAQSVDHARSVLAKALEQDHARALVNTRLQDRLQIAHDLHDGLGGALVHMIASVQQGANLLPKQQVLSMLKFIRDDLRQTIDSNNYASVTVPATPQEWIAPLRHRFTGIFDELGVDTDWQFPQSWRTPPSALQYLALTRLVEEALTNVIKHSRAQRVKIHLDQTDPDQLVLEIEDDGVGFDVEAVRLANIGIGMRSMSVRIGRVGGTIDVLSRPGRTILTARLALTKP</sequence>
<keyword evidence="13" id="KW-1185">Reference proteome</keyword>
<feature type="transmembrane region" description="Helical" evidence="9">
    <location>
        <begin position="275"/>
        <end position="295"/>
    </location>
</feature>
<keyword evidence="3" id="KW-0808">Transferase</keyword>
<comment type="subcellular location">
    <subcellularLocation>
        <location evidence="1">Cell membrane</location>
        <topology evidence="1">Multi-pass membrane protein</topology>
    </subcellularLocation>
</comment>
<keyword evidence="5" id="KW-0418">Kinase</keyword>
<evidence type="ECO:0000256" key="5">
    <source>
        <dbReference type="ARBA" id="ARBA00022777"/>
    </source>
</evidence>
<dbReference type="InterPro" id="IPR008979">
    <property type="entry name" value="Galactose-bd-like_sf"/>
</dbReference>
<evidence type="ECO:0000256" key="8">
    <source>
        <dbReference type="ARBA" id="ARBA00023136"/>
    </source>
</evidence>
<evidence type="ECO:0000256" key="10">
    <source>
        <dbReference type="SAM" id="SignalP"/>
    </source>
</evidence>
<feature type="transmembrane region" description="Helical" evidence="9">
    <location>
        <begin position="331"/>
        <end position="354"/>
    </location>
</feature>
<dbReference type="SUPFAM" id="SSF55874">
    <property type="entry name" value="ATPase domain of HSP90 chaperone/DNA topoisomerase II/histidine kinase"/>
    <property type="match status" value="1"/>
</dbReference>
<evidence type="ECO:0000256" key="7">
    <source>
        <dbReference type="ARBA" id="ARBA00023012"/>
    </source>
</evidence>
<dbReference type="Proteomes" id="UP001171122">
    <property type="component" value="Unassembled WGS sequence"/>
</dbReference>
<dbReference type="Gene3D" id="2.60.120.260">
    <property type="entry name" value="Galactose-binding domain-like"/>
    <property type="match status" value="1"/>
</dbReference>
<dbReference type="GO" id="GO:0016301">
    <property type="term" value="F:kinase activity"/>
    <property type="evidence" value="ECO:0007669"/>
    <property type="project" value="UniProtKB-KW"/>
</dbReference>
<dbReference type="Gene3D" id="1.20.5.1930">
    <property type="match status" value="1"/>
</dbReference>
<dbReference type="GO" id="GO:0000160">
    <property type="term" value="P:phosphorelay signal transduction system"/>
    <property type="evidence" value="ECO:0007669"/>
    <property type="project" value="UniProtKB-KW"/>
</dbReference>
<name>A0AAW7BA17_9HYPH</name>
<dbReference type="SUPFAM" id="SSF49785">
    <property type="entry name" value="Galactose-binding domain-like"/>
    <property type="match status" value="1"/>
</dbReference>
<dbReference type="CDD" id="cd16917">
    <property type="entry name" value="HATPase_UhpB-NarQ-NarX-like"/>
    <property type="match status" value="1"/>
</dbReference>
<feature type="signal peptide" evidence="10">
    <location>
        <begin position="1"/>
        <end position="18"/>
    </location>
</feature>
<dbReference type="PANTHER" id="PTHR24421">
    <property type="entry name" value="NITRATE/NITRITE SENSOR PROTEIN NARX-RELATED"/>
    <property type="match status" value="1"/>
</dbReference>
<dbReference type="InterPro" id="IPR011623">
    <property type="entry name" value="7TMR_DISM_rcpt_extracell_dom1"/>
</dbReference>
<dbReference type="Pfam" id="PF02518">
    <property type="entry name" value="HATPase_c"/>
    <property type="match status" value="1"/>
</dbReference>
<feature type="transmembrane region" description="Helical" evidence="9">
    <location>
        <begin position="250"/>
        <end position="268"/>
    </location>
</feature>
<evidence type="ECO:0000259" key="11">
    <source>
        <dbReference type="PROSITE" id="PS50109"/>
    </source>
</evidence>
<evidence type="ECO:0000256" key="2">
    <source>
        <dbReference type="ARBA" id="ARBA00022475"/>
    </source>
</evidence>
<comment type="caution">
    <text evidence="12">The sequence shown here is derived from an EMBL/GenBank/DDBJ whole genome shotgun (WGS) entry which is preliminary data.</text>
</comment>
<dbReference type="InterPro" id="IPR036890">
    <property type="entry name" value="HATPase_C_sf"/>
</dbReference>
<dbReference type="PANTHER" id="PTHR24421:SF37">
    <property type="entry name" value="SENSOR HISTIDINE KINASE NARS"/>
    <property type="match status" value="1"/>
</dbReference>
<accession>A0AAW7BA17</accession>
<keyword evidence="2" id="KW-1003">Cell membrane</keyword>
<evidence type="ECO:0000256" key="1">
    <source>
        <dbReference type="ARBA" id="ARBA00004651"/>
    </source>
</evidence>
<dbReference type="PROSITE" id="PS50109">
    <property type="entry name" value="HIS_KIN"/>
    <property type="match status" value="1"/>
</dbReference>
<dbReference type="SMART" id="SM00387">
    <property type="entry name" value="HATPase_c"/>
    <property type="match status" value="1"/>
</dbReference>
<proteinExistence type="predicted"/>
<feature type="transmembrane region" description="Helical" evidence="9">
    <location>
        <begin position="301"/>
        <end position="319"/>
    </location>
</feature>
<feature type="chain" id="PRO_5043902628" evidence="10">
    <location>
        <begin position="19"/>
        <end position="620"/>
    </location>
</feature>
<keyword evidence="6 9" id="KW-1133">Transmembrane helix</keyword>
<dbReference type="EMBL" id="JARQXC010000009">
    <property type="protein sequence ID" value="MDL2332814.1"/>
    <property type="molecule type" value="Genomic_DNA"/>
</dbReference>
<dbReference type="Gene3D" id="3.30.565.10">
    <property type="entry name" value="Histidine kinase-like ATPase, C-terminal domain"/>
    <property type="match status" value="1"/>
</dbReference>
<keyword evidence="4 9" id="KW-0812">Transmembrane</keyword>
<dbReference type="AlphaFoldDB" id="A0AAW7BA17"/>
<keyword evidence="10" id="KW-0732">Signal</keyword>
<evidence type="ECO:0000256" key="6">
    <source>
        <dbReference type="ARBA" id="ARBA00022989"/>
    </source>
</evidence>
<evidence type="ECO:0000256" key="9">
    <source>
        <dbReference type="SAM" id="Phobius"/>
    </source>
</evidence>
<keyword evidence="8 9" id="KW-0472">Membrane</keyword>
<feature type="transmembrane region" description="Helical" evidence="9">
    <location>
        <begin position="211"/>
        <end position="230"/>
    </location>
</feature>
<protein>
    <submittedName>
        <fullName evidence="12">7TM diverse intracellular signaling domain-containing protein</fullName>
    </submittedName>
</protein>
<reference evidence="12" key="1">
    <citation type="journal article" date="2023" name="Front. Microbiol.">
        <title>Isolation of Brucella inopinata from a White's tree frog (Litoria caerulea): pose exotic frogs a potential risk to human health?</title>
        <authorList>
            <person name="Scholz H.C."/>
            <person name="Heckers K.O."/>
            <person name="Appelt S."/>
            <person name="Geier-Doemling D."/>
            <person name="Schlegel P."/>
            <person name="Wattam A.R."/>
        </authorList>
    </citation>
    <scope>NUCLEOTIDE SEQUENCE</scope>
    <source>
        <strain evidence="12">FO700662</strain>
    </source>
</reference>
<dbReference type="GO" id="GO:0005886">
    <property type="term" value="C:plasma membrane"/>
    <property type="evidence" value="ECO:0007669"/>
    <property type="project" value="UniProtKB-SubCell"/>
</dbReference>
<dbReference type="Pfam" id="PF07695">
    <property type="entry name" value="7TMR-DISM_7TM"/>
    <property type="match status" value="1"/>
</dbReference>
<evidence type="ECO:0000256" key="3">
    <source>
        <dbReference type="ARBA" id="ARBA00022679"/>
    </source>
</evidence>
<dbReference type="InterPro" id="IPR005467">
    <property type="entry name" value="His_kinase_dom"/>
</dbReference>
<organism evidence="12 13">
    <name type="scientific">Brucella inopinata</name>
    <dbReference type="NCBI Taxonomy" id="1218315"/>
    <lineage>
        <taxon>Bacteria</taxon>
        <taxon>Pseudomonadati</taxon>
        <taxon>Pseudomonadota</taxon>
        <taxon>Alphaproteobacteria</taxon>
        <taxon>Hyphomicrobiales</taxon>
        <taxon>Brucellaceae</taxon>
        <taxon>Brucella/Ochrobactrum group</taxon>
        <taxon>Brucella</taxon>
    </lineage>
</organism>
<feature type="domain" description="Histidine kinase" evidence="11">
    <location>
        <begin position="529"/>
        <end position="619"/>
    </location>
</feature>
<keyword evidence="7" id="KW-0902">Two-component regulatory system</keyword>